<reference evidence="3" key="1">
    <citation type="submission" date="2021-12" db="EMBL/GenBank/DDBJ databases">
        <title>Discovery of the Pendulisporaceae a myxobacterial family with distinct sporulation behavior and unique specialized metabolism.</title>
        <authorList>
            <person name="Garcia R."/>
            <person name="Popoff A."/>
            <person name="Bader C.D."/>
            <person name="Loehr J."/>
            <person name="Walesch S."/>
            <person name="Walt C."/>
            <person name="Boldt J."/>
            <person name="Bunk B."/>
            <person name="Haeckl F.J.F.P.J."/>
            <person name="Gunesch A.P."/>
            <person name="Birkelbach J."/>
            <person name="Nuebel U."/>
            <person name="Pietschmann T."/>
            <person name="Bach T."/>
            <person name="Mueller R."/>
        </authorList>
    </citation>
    <scope>NUCLEOTIDE SEQUENCE</scope>
    <source>
        <strain evidence="3">MSr11367</strain>
    </source>
</reference>
<evidence type="ECO:0000313" key="3">
    <source>
        <dbReference type="EMBL" id="WXB00396.1"/>
    </source>
</evidence>
<evidence type="ECO:0000259" key="2">
    <source>
        <dbReference type="PROSITE" id="PS50076"/>
    </source>
</evidence>
<dbReference type="PRINTS" id="PR00625">
    <property type="entry name" value="JDOMAIN"/>
</dbReference>
<dbReference type="SUPFAM" id="SSF46565">
    <property type="entry name" value="Chaperone J-domain"/>
    <property type="match status" value="1"/>
</dbReference>
<feature type="domain" description="J" evidence="2">
    <location>
        <begin position="107"/>
        <end position="168"/>
    </location>
</feature>
<dbReference type="InterPro" id="IPR001623">
    <property type="entry name" value="DnaJ_domain"/>
</dbReference>
<dbReference type="PROSITE" id="PS50076">
    <property type="entry name" value="DNAJ_2"/>
    <property type="match status" value="1"/>
</dbReference>
<evidence type="ECO:0000313" key="4">
    <source>
        <dbReference type="Proteomes" id="UP001374803"/>
    </source>
</evidence>
<sequence>MSQLFAPLCSITKTKRRRFFWAVWSSGPPTHVPFRKPDAEDGGASTREEALAAAEKKVGTTLTEIDPLWARAWIRIIRGQEPWPTKASREPIGARTKPERSTSGETSIWELLGVPRDATEADLKAAYRKRVLETHPDHGGDDETFRRIVSAYSEAQRRLRKPRRKAKA</sequence>
<organism evidence="3 4">
    <name type="scientific">Pendulispora rubella</name>
    <dbReference type="NCBI Taxonomy" id="2741070"/>
    <lineage>
        <taxon>Bacteria</taxon>
        <taxon>Pseudomonadati</taxon>
        <taxon>Myxococcota</taxon>
        <taxon>Myxococcia</taxon>
        <taxon>Myxococcales</taxon>
        <taxon>Sorangiineae</taxon>
        <taxon>Pendulisporaceae</taxon>
        <taxon>Pendulispora</taxon>
    </lineage>
</organism>
<gene>
    <name evidence="3" type="ORF">LVJ94_26170</name>
</gene>
<dbReference type="InterPro" id="IPR036869">
    <property type="entry name" value="J_dom_sf"/>
</dbReference>
<evidence type="ECO:0000256" key="1">
    <source>
        <dbReference type="SAM" id="MobiDB-lite"/>
    </source>
</evidence>
<protein>
    <submittedName>
        <fullName evidence="3">J domain-containing protein</fullName>
    </submittedName>
</protein>
<name>A0ABZ2KP02_9BACT</name>
<accession>A0ABZ2KP02</accession>
<proteinExistence type="predicted"/>
<dbReference type="CDD" id="cd06257">
    <property type="entry name" value="DnaJ"/>
    <property type="match status" value="1"/>
</dbReference>
<dbReference type="Proteomes" id="UP001374803">
    <property type="component" value="Chromosome"/>
</dbReference>
<dbReference type="Gene3D" id="1.10.287.110">
    <property type="entry name" value="DnaJ domain"/>
    <property type="match status" value="1"/>
</dbReference>
<feature type="region of interest" description="Disordered" evidence="1">
    <location>
        <begin position="84"/>
        <end position="108"/>
    </location>
</feature>
<keyword evidence="4" id="KW-1185">Reference proteome</keyword>
<dbReference type="SMART" id="SM00271">
    <property type="entry name" value="DnaJ"/>
    <property type="match status" value="1"/>
</dbReference>
<dbReference type="RefSeq" id="WP_394829997.1">
    <property type="nucleotide sequence ID" value="NZ_CP089929.1"/>
</dbReference>
<dbReference type="Pfam" id="PF00226">
    <property type="entry name" value="DnaJ"/>
    <property type="match status" value="1"/>
</dbReference>
<dbReference type="EMBL" id="CP089983">
    <property type="protein sequence ID" value="WXB00396.1"/>
    <property type="molecule type" value="Genomic_DNA"/>
</dbReference>